<dbReference type="Gene3D" id="3.30.1330.120">
    <property type="entry name" value="2-methylcitrate dehydratase PrpD"/>
    <property type="match status" value="1"/>
</dbReference>
<dbReference type="AlphaFoldDB" id="D9S8Z9"/>
<evidence type="ECO:0000313" key="5">
    <source>
        <dbReference type="Proteomes" id="UP000000517"/>
    </source>
</evidence>
<protein>
    <submittedName>
        <fullName evidence="4">MmgE/PrpD family protein</fullName>
    </submittedName>
</protein>
<dbReference type="HOGENOM" id="CLU_026574_3_1_0"/>
<dbReference type="InterPro" id="IPR036148">
    <property type="entry name" value="MmgE/PrpD_sf"/>
</dbReference>
<dbReference type="KEGG" id="fsc:FSU_3234"/>
<dbReference type="PANTHER" id="PTHR16943:SF8">
    <property type="entry name" value="2-METHYLCITRATE DEHYDRATASE"/>
    <property type="match status" value="1"/>
</dbReference>
<dbReference type="STRING" id="59374.FSU_3234"/>
<reference evidence="5" key="1">
    <citation type="submission" date="2010-08" db="EMBL/GenBank/DDBJ databases">
        <title>Complete sequence of Fibrobacter succinogenes subsp. succinogenes S85.</title>
        <authorList>
            <person name="Durkin A.S."/>
            <person name="Nelson K.E."/>
            <person name="Morrison M."/>
            <person name="Forsberg C.W."/>
            <person name="Wilson D.B."/>
            <person name="Russell J.B."/>
            <person name="Cann I.K.O."/>
            <person name="Mackie R.I."/>
            <person name="White B.A."/>
        </authorList>
    </citation>
    <scope>NUCLEOTIDE SEQUENCE [LARGE SCALE GENOMIC DNA]</scope>
    <source>
        <strain evidence="5">ATCC 19169 / S85</strain>
    </source>
</reference>
<sequence length="452" mass="49094">MKFCENQMTDNFLKNLIKQSKDSIPGKVFTQAKNCFIDFLACTLAGAKAFYEKDLAYIDSLEFGNGASSVIGLPPKCSLQTAALINGMNSHVMELDDGHRKGAVHVGGTIFSALLPVAEKEKISMQDFLYGAIIGYETTIRLACAVQPGNKLRGYHATGTCGTVGATMAIAAALHFDFEQMKSAFSAAVTSAAGVLEMQEDNADLKPLNVGRAAMDAVSAAYLGKARFKAPNDALGGKRGFLAVMTDEAKISFLKDFENDSFSIMSIYNKPYASCRHTHPAIEAAMKIRQQPGFLLDEVESVCVHTYKLAVAGHDHKLVDGVNSAKMSMPYSVAVALFTGNAGLNEFSKANVADQRILDIAQKIDVVADDEFTALCPQRRAALVDVKTKTGLFSARIDYPKGEPENPLTPEEFRQKIEGLMSFAGYSKDVCEKLIDIVYRPEFTIDEVINLL</sequence>
<proteinExistence type="inferred from homology"/>
<name>D9S8Z9_FIBSS</name>
<evidence type="ECO:0000313" key="4">
    <source>
        <dbReference type="EMBL" id="ADL27337.1"/>
    </source>
</evidence>
<dbReference type="Pfam" id="PF03972">
    <property type="entry name" value="MmgE_PrpD_N"/>
    <property type="match status" value="1"/>
</dbReference>
<gene>
    <name evidence="4" type="ordered locus">FSU_3234</name>
</gene>
<evidence type="ECO:0000256" key="1">
    <source>
        <dbReference type="ARBA" id="ARBA00006174"/>
    </source>
</evidence>
<dbReference type="SUPFAM" id="SSF103378">
    <property type="entry name" value="2-methylcitrate dehydratase PrpD"/>
    <property type="match status" value="1"/>
</dbReference>
<dbReference type="InterPro" id="IPR042188">
    <property type="entry name" value="MmgE/PrpD_sf_2"/>
</dbReference>
<feature type="domain" description="MmgE/PrpD C-terminal" evidence="3">
    <location>
        <begin position="272"/>
        <end position="422"/>
    </location>
</feature>
<feature type="domain" description="MmgE/PrpD N-terminal" evidence="2">
    <location>
        <begin position="21"/>
        <end position="253"/>
    </location>
</feature>
<dbReference type="Proteomes" id="UP000000517">
    <property type="component" value="Chromosome"/>
</dbReference>
<accession>D9S8Z9</accession>
<comment type="similarity">
    <text evidence="1">Belongs to the PrpD family.</text>
</comment>
<dbReference type="InterPro" id="IPR045337">
    <property type="entry name" value="MmgE_PrpD_C"/>
</dbReference>
<dbReference type="GO" id="GO:0016829">
    <property type="term" value="F:lyase activity"/>
    <property type="evidence" value="ECO:0007669"/>
    <property type="project" value="InterPro"/>
</dbReference>
<dbReference type="PANTHER" id="PTHR16943">
    <property type="entry name" value="2-METHYLCITRATE DEHYDRATASE-RELATED"/>
    <property type="match status" value="1"/>
</dbReference>
<dbReference type="InterPro" id="IPR042183">
    <property type="entry name" value="MmgE/PrpD_sf_1"/>
</dbReference>
<evidence type="ECO:0000259" key="3">
    <source>
        <dbReference type="Pfam" id="PF19305"/>
    </source>
</evidence>
<organism evidence="4 5">
    <name type="scientific">Fibrobacter succinogenes (strain ATCC 19169 / S85)</name>
    <dbReference type="NCBI Taxonomy" id="59374"/>
    <lineage>
        <taxon>Bacteria</taxon>
        <taxon>Pseudomonadati</taxon>
        <taxon>Fibrobacterota</taxon>
        <taxon>Fibrobacteria</taxon>
        <taxon>Fibrobacterales</taxon>
        <taxon>Fibrobacteraceae</taxon>
        <taxon>Fibrobacter</taxon>
    </lineage>
</organism>
<dbReference type="InterPro" id="IPR045336">
    <property type="entry name" value="MmgE_PrpD_N"/>
</dbReference>
<dbReference type="PATRIC" id="fig|59374.8.peg.3093"/>
<evidence type="ECO:0000259" key="2">
    <source>
        <dbReference type="Pfam" id="PF03972"/>
    </source>
</evidence>
<dbReference type="Pfam" id="PF19305">
    <property type="entry name" value="MmgE_PrpD_C"/>
    <property type="match status" value="1"/>
</dbReference>
<dbReference type="InterPro" id="IPR005656">
    <property type="entry name" value="MmgE_PrpD"/>
</dbReference>
<dbReference type="Gene3D" id="1.10.4100.10">
    <property type="entry name" value="2-methylcitrate dehydratase PrpD"/>
    <property type="match status" value="1"/>
</dbReference>
<dbReference type="eggNOG" id="COG2079">
    <property type="taxonomic scope" value="Bacteria"/>
</dbReference>
<dbReference type="EMBL" id="CP002158">
    <property type="protein sequence ID" value="ADL27337.1"/>
    <property type="molecule type" value="Genomic_DNA"/>
</dbReference>